<dbReference type="SUPFAM" id="SSF50475">
    <property type="entry name" value="FMN-binding split barrel"/>
    <property type="match status" value="1"/>
</dbReference>
<dbReference type="EMBL" id="CP009961">
    <property type="protein sequence ID" value="AKG38150.1"/>
    <property type="molecule type" value="Genomic_DNA"/>
</dbReference>
<dbReference type="HOGENOM" id="CLU_046234_0_0_2"/>
<dbReference type="InterPro" id="IPR049383">
    <property type="entry name" value="UbiD-like_N"/>
</dbReference>
<evidence type="ECO:0000259" key="3">
    <source>
        <dbReference type="Pfam" id="PF20695"/>
    </source>
</evidence>
<dbReference type="AlphaFoldDB" id="A0A0F7FHF0"/>
<keyword evidence="5" id="KW-1185">Reference proteome</keyword>
<gene>
    <name evidence="4" type="ORF">MA03_01020</name>
</gene>
<dbReference type="Pfam" id="PF01977">
    <property type="entry name" value="UbiD"/>
    <property type="match status" value="1"/>
</dbReference>
<evidence type="ECO:0008006" key="6">
    <source>
        <dbReference type="Google" id="ProtNLM"/>
    </source>
</evidence>
<accession>A0A0F7FHF0</accession>
<dbReference type="KEGG" id="thf:MA03_01020"/>
<evidence type="ECO:0000259" key="2">
    <source>
        <dbReference type="Pfam" id="PF01977"/>
    </source>
</evidence>
<reference evidence="4 5" key="1">
    <citation type="journal article" date="2015" name="Stand. Genomic Sci.">
        <title>Complete genome sequence of and proposal of Thermofilum uzonense sp. nov. a novel hyperthermophilic crenarchaeon and emended description of the genus Thermofilum.</title>
        <authorList>
            <person name="Toshchakov S.V."/>
            <person name="Korzhenkov A.A."/>
            <person name="Samarov N.I."/>
            <person name="Mazunin I.O."/>
            <person name="Mozhey O.I."/>
            <person name="Shmyr I.S."/>
            <person name="Derbikova K.S."/>
            <person name="Taranov E.A."/>
            <person name="Dominova I.N."/>
            <person name="Bonch-Osmolovskaya E.A."/>
            <person name="Patrushev M.V."/>
            <person name="Podosokorskaya O.A."/>
            <person name="Kublanov I.V."/>
        </authorList>
    </citation>
    <scope>NUCLEOTIDE SEQUENCE [LARGE SCALE GENOMIC DNA]</scope>
    <source>
        <strain evidence="4 5">1807-2</strain>
    </source>
</reference>
<dbReference type="GeneID" id="25400769"/>
<dbReference type="InterPro" id="IPR002830">
    <property type="entry name" value="UbiD"/>
</dbReference>
<dbReference type="PANTHER" id="PTHR30108">
    <property type="entry name" value="3-OCTAPRENYL-4-HYDROXYBENZOATE CARBOXY-LYASE-RELATED"/>
    <property type="match status" value="1"/>
</dbReference>
<feature type="domain" description="3-octaprenyl-4-hydroxybenzoate carboxy-lyase-like N-terminal" evidence="3">
    <location>
        <begin position="8"/>
        <end position="61"/>
    </location>
</feature>
<dbReference type="GO" id="GO:0005737">
    <property type="term" value="C:cytoplasm"/>
    <property type="evidence" value="ECO:0007669"/>
    <property type="project" value="TreeGrafter"/>
</dbReference>
<feature type="domain" description="3-octaprenyl-4-hydroxybenzoate carboxy-lyase-like Rift-related" evidence="2">
    <location>
        <begin position="126"/>
        <end position="306"/>
    </location>
</feature>
<dbReference type="STRING" id="1550241.MA03_01020"/>
<protein>
    <recommendedName>
        <fullName evidence="6">UbiD family decarboxylase</fullName>
    </recommendedName>
</protein>
<organism evidence="4 5">
    <name type="scientific">Infirmifilum uzonense</name>
    <dbReference type="NCBI Taxonomy" id="1550241"/>
    <lineage>
        <taxon>Archaea</taxon>
        <taxon>Thermoproteota</taxon>
        <taxon>Thermoprotei</taxon>
        <taxon>Thermofilales</taxon>
        <taxon>Thermofilaceae</taxon>
        <taxon>Infirmifilum</taxon>
    </lineage>
</organism>
<dbReference type="RefSeq" id="WP_052883490.1">
    <property type="nucleotide sequence ID" value="NZ_CP009961.1"/>
</dbReference>
<dbReference type="PANTHER" id="PTHR30108:SF17">
    <property type="entry name" value="FERULIC ACID DECARBOXYLASE 1"/>
    <property type="match status" value="1"/>
</dbReference>
<dbReference type="PATRIC" id="fig|1550241.5.peg.206"/>
<sequence>MSIGDLVETLRNGKHLIEIEESVLADYELPWFTVNLARKTSKALLFKDVVDKEYPVTTNIYLGKIDISFHNSTSLIVENFKRLISILLNVSLDPSSKISVLASFAWISDVYPRVVGSQGFLRRSALEFDLTGLPAVRHTAREEHPVIKNPVILLSDPKTGQTILFSEPVQVIDEKTLLVHIPRSSKAFMFLEESTKHSEAINAAIIIGVSPYLQLVSKMDWLPWFNKYLLAGGLSGGPVNLMRVDGNLYVPFDAETIILGELVPGDVRPEGKMLYEDMRYYGGFPMPLVRAKALMHKPEPVFYTSITHPYLSDEYALNNLREQLMTEYVRLLAPDVSYLSFLSFDAYRTVVVGLKNANSRRAYEIGVLLFSLKLTPYLDTVVVVSAENKVEKVENLASMLLTSLASNRILYFENPQEEELLRDARREKVIVDATSLRLDYISERDVLTSDEFKDSREKYEKILQELRGE</sequence>
<comment type="similarity">
    <text evidence="1">Belongs to the UbiD family.</text>
</comment>
<dbReference type="Proteomes" id="UP000067434">
    <property type="component" value="Chromosome"/>
</dbReference>
<proteinExistence type="inferred from homology"/>
<name>A0A0F7FHF0_9CREN</name>
<evidence type="ECO:0000313" key="5">
    <source>
        <dbReference type="Proteomes" id="UP000067434"/>
    </source>
</evidence>
<evidence type="ECO:0000256" key="1">
    <source>
        <dbReference type="ARBA" id="ARBA00010021"/>
    </source>
</evidence>
<evidence type="ECO:0000313" key="4">
    <source>
        <dbReference type="EMBL" id="AKG38150.1"/>
    </source>
</evidence>
<dbReference type="Pfam" id="PF20695">
    <property type="entry name" value="UbiD_N"/>
    <property type="match status" value="1"/>
</dbReference>
<dbReference type="OrthoDB" id="31463at2157"/>
<dbReference type="InterPro" id="IPR048304">
    <property type="entry name" value="UbiD_Rift_dom"/>
</dbReference>
<dbReference type="GO" id="GO:0016831">
    <property type="term" value="F:carboxy-lyase activity"/>
    <property type="evidence" value="ECO:0007669"/>
    <property type="project" value="InterPro"/>
</dbReference>